<proteinExistence type="predicted"/>
<reference evidence="1" key="1">
    <citation type="submission" date="2022-03" db="EMBL/GenBank/DDBJ databases">
        <title>Pseudomonas marianensis sp. nov., a marine bacterium isolated from deep-sea sediments of the Mariana Trench.</title>
        <authorList>
            <person name="Wei Y."/>
        </authorList>
    </citation>
    <scope>NUCLEOTIDE SEQUENCE</scope>
    <source>
        <strain evidence="1">PS1</strain>
    </source>
</reference>
<gene>
    <name evidence="1" type="ORF">MST27_02060</name>
</gene>
<dbReference type="RefSeq" id="WP_243604340.1">
    <property type="nucleotide sequence ID" value="NZ_JALGRD010000001.1"/>
</dbReference>
<evidence type="ECO:0000313" key="2">
    <source>
        <dbReference type="Proteomes" id="UP001139682"/>
    </source>
</evidence>
<sequence length="144" mass="15500">MFGSLVGKAKALGGSVADKVVTLKDGVTDKVANAKDVVLESVDASTTPVIGRIEAYWPTIERVLVEGLLAVAHDRLNDDATFVWAVDKAFELLPTPVRLVVPRTALHEHSLRHRETIIKKLEAVQAQRLALTAPEIAVGTETNG</sequence>
<evidence type="ECO:0000313" key="1">
    <source>
        <dbReference type="EMBL" id="MCJ0972154.1"/>
    </source>
</evidence>
<comment type="caution">
    <text evidence="1">The sequence shown here is derived from an EMBL/GenBank/DDBJ whole genome shotgun (WGS) entry which is preliminary data.</text>
</comment>
<protein>
    <submittedName>
        <fullName evidence="1">Uncharacterized protein</fullName>
    </submittedName>
</protein>
<name>A0A9X2AQS1_9GAMM</name>
<accession>A0A9X2AQS1</accession>
<dbReference type="EMBL" id="JALGRD010000001">
    <property type="protein sequence ID" value="MCJ0972154.1"/>
    <property type="molecule type" value="Genomic_DNA"/>
</dbReference>
<keyword evidence="2" id="KW-1185">Reference proteome</keyword>
<organism evidence="1 2">
    <name type="scientific">Stutzerimonas marianensis</name>
    <dbReference type="NCBI Taxonomy" id="2929513"/>
    <lineage>
        <taxon>Bacteria</taxon>
        <taxon>Pseudomonadati</taxon>
        <taxon>Pseudomonadota</taxon>
        <taxon>Gammaproteobacteria</taxon>
        <taxon>Pseudomonadales</taxon>
        <taxon>Pseudomonadaceae</taxon>
        <taxon>Stutzerimonas</taxon>
    </lineage>
</organism>
<dbReference type="AlphaFoldDB" id="A0A9X2AQS1"/>
<dbReference type="Proteomes" id="UP001139682">
    <property type="component" value="Unassembled WGS sequence"/>
</dbReference>